<dbReference type="AlphaFoldDB" id="A0A182VK86"/>
<protein>
    <submittedName>
        <fullName evidence="1">Uncharacterized protein</fullName>
    </submittedName>
</protein>
<sequence>MKTSIHFSQVLQLHQLVVQLAQQALVLLDWDAKIVLMAGGEPPHLRPSCRAVPEPHLSRWQCWIGRMAQFVRSGRAFRMRWCRLCTTLTIVRVEEIFIVEHHSCLGVILERDRAGLTNWSVCYFHYQRRRQRWVGRKNELLEDDADRGVCEPAFQKLKLWRLWMLPREVGEGDEGNVLAQSVEAAVYPLSMMLDRLHSAGGDSDREDVLFY</sequence>
<evidence type="ECO:0000313" key="1">
    <source>
        <dbReference type="EnsemblMetazoa" id="AMEM016388-PA"/>
    </source>
</evidence>
<dbReference type="VEuPathDB" id="VectorBase:AMEM016388"/>
<name>A0A182VK86_ANOME</name>
<accession>A0A182VK86</accession>
<evidence type="ECO:0000313" key="2">
    <source>
        <dbReference type="Proteomes" id="UP000075903"/>
    </source>
</evidence>
<reference evidence="1" key="1">
    <citation type="submission" date="2020-05" db="UniProtKB">
        <authorList>
            <consortium name="EnsemblMetazoa"/>
        </authorList>
    </citation>
    <scope>IDENTIFICATION</scope>
    <source>
        <strain evidence="1">MAF</strain>
    </source>
</reference>
<proteinExistence type="predicted"/>
<dbReference type="Proteomes" id="UP000075903">
    <property type="component" value="Unassembled WGS sequence"/>
</dbReference>
<dbReference type="EnsemblMetazoa" id="AMEM016388-RA">
    <property type="protein sequence ID" value="AMEM016388-PA"/>
    <property type="gene ID" value="AMEM016388"/>
</dbReference>
<organism evidence="1 2">
    <name type="scientific">Anopheles merus</name>
    <name type="common">Mosquito</name>
    <dbReference type="NCBI Taxonomy" id="30066"/>
    <lineage>
        <taxon>Eukaryota</taxon>
        <taxon>Metazoa</taxon>
        <taxon>Ecdysozoa</taxon>
        <taxon>Arthropoda</taxon>
        <taxon>Hexapoda</taxon>
        <taxon>Insecta</taxon>
        <taxon>Pterygota</taxon>
        <taxon>Neoptera</taxon>
        <taxon>Endopterygota</taxon>
        <taxon>Diptera</taxon>
        <taxon>Nematocera</taxon>
        <taxon>Culicoidea</taxon>
        <taxon>Culicidae</taxon>
        <taxon>Anophelinae</taxon>
        <taxon>Anopheles</taxon>
    </lineage>
</organism>
<keyword evidence="2" id="KW-1185">Reference proteome</keyword>